<evidence type="ECO:0000256" key="1">
    <source>
        <dbReference type="ARBA" id="ARBA00004141"/>
    </source>
</evidence>
<feature type="chain" id="PRO_5039294938" evidence="7">
    <location>
        <begin position="25"/>
        <end position="496"/>
    </location>
</feature>
<name>A0A1I7JQD8_9BACL</name>
<protein>
    <submittedName>
        <fullName evidence="8">High-affinity iron transporter</fullName>
    </submittedName>
</protein>
<feature type="transmembrane region" description="Helical" evidence="6">
    <location>
        <begin position="414"/>
        <end position="442"/>
    </location>
</feature>
<feature type="transmembrane region" description="Helical" evidence="6">
    <location>
        <begin position="343"/>
        <end position="361"/>
    </location>
</feature>
<keyword evidence="7" id="KW-0732">Signal</keyword>
<feature type="transmembrane region" description="Helical" evidence="6">
    <location>
        <begin position="304"/>
        <end position="323"/>
    </location>
</feature>
<feature type="transmembrane region" description="Helical" evidence="6">
    <location>
        <begin position="381"/>
        <end position="402"/>
    </location>
</feature>
<dbReference type="PANTHER" id="PTHR31632:SF2">
    <property type="entry name" value="PLASMA MEMBRANE IRON PERMEASE"/>
    <property type="match status" value="1"/>
</dbReference>
<evidence type="ECO:0000313" key="8">
    <source>
        <dbReference type="EMBL" id="SFU87413.1"/>
    </source>
</evidence>
<gene>
    <name evidence="8" type="ORF">SAMN05421543_11155</name>
</gene>
<dbReference type="GO" id="GO:0033573">
    <property type="term" value="C:high-affinity iron permease complex"/>
    <property type="evidence" value="ECO:0007669"/>
    <property type="project" value="InterPro"/>
</dbReference>
<comment type="subcellular location">
    <subcellularLocation>
        <location evidence="1">Membrane</location>
        <topology evidence="1">Multi-pass membrane protein</topology>
    </subcellularLocation>
</comment>
<evidence type="ECO:0000256" key="4">
    <source>
        <dbReference type="ARBA" id="ARBA00022989"/>
    </source>
</evidence>
<dbReference type="EMBL" id="FPBV01000011">
    <property type="protein sequence ID" value="SFU87413.1"/>
    <property type="molecule type" value="Genomic_DNA"/>
</dbReference>
<keyword evidence="9" id="KW-1185">Reference proteome</keyword>
<feature type="signal peptide" evidence="7">
    <location>
        <begin position="1"/>
        <end position="24"/>
    </location>
</feature>
<dbReference type="GO" id="GO:0015093">
    <property type="term" value="F:ferrous iron transmembrane transporter activity"/>
    <property type="evidence" value="ECO:0007669"/>
    <property type="project" value="TreeGrafter"/>
</dbReference>
<evidence type="ECO:0000313" key="9">
    <source>
        <dbReference type="Proteomes" id="UP000183508"/>
    </source>
</evidence>
<evidence type="ECO:0000256" key="5">
    <source>
        <dbReference type="ARBA" id="ARBA00023136"/>
    </source>
</evidence>
<accession>A0A1I7JQD8</accession>
<evidence type="ECO:0000256" key="7">
    <source>
        <dbReference type="SAM" id="SignalP"/>
    </source>
</evidence>
<dbReference type="PANTHER" id="PTHR31632">
    <property type="entry name" value="IRON TRANSPORTER FTH1"/>
    <property type="match status" value="1"/>
</dbReference>
<dbReference type="Pfam" id="PF03239">
    <property type="entry name" value="FTR1"/>
    <property type="match status" value="1"/>
</dbReference>
<keyword evidence="3 6" id="KW-0812">Transmembrane</keyword>
<dbReference type="RefSeq" id="WP_245783942.1">
    <property type="nucleotide sequence ID" value="NZ_FPBV01000011.1"/>
</dbReference>
<evidence type="ECO:0000256" key="3">
    <source>
        <dbReference type="ARBA" id="ARBA00022692"/>
    </source>
</evidence>
<sequence>MANRMMRLLVAVGLWLGLAQPVLNQPVLADTQAEHNVDAAAQQVEQALQAAQANRLDEAQRQYDGFHQRWFQIEDGVKQESGKAYADIEGAMGEVEYALMQHDQKAAVTALQKLDQACEAFAAGRYGADQTVIPKDVTLDQFIVLLQQTKAAAAGGNVSQALTDIAQVRQVWLSVEGQVVAKSSTVYNNAERDMVTVNAMLAATPPDTHGAITLLDTMIGYLSPLAAQAGYTVWDAAMIPIREGLEALLVVAALLAFVKKSGSRRGRAWVWAGVGTGLGVSVVLAILVKFVFSSGAFGQNNFLIAGWTGVIAAAMLLYMSYWLHGKSQIADWNQYIRTQTAQALGTGRMLSLAFLSFLAVFREGTETVLFIIGMVNQISLHQLILGLAIGLAVLAVIAVLMLGLGMKLPLRPFFLVSSLIVFYLCVKFTGMGIHSLQLAGVLPSTVTPWLPSVDVLALYPSWQSALPQALLIVAALSVLLWRQWRGRRMVQAEHRA</sequence>
<proteinExistence type="inferred from homology"/>
<feature type="transmembrane region" description="Helical" evidence="6">
    <location>
        <begin position="239"/>
        <end position="258"/>
    </location>
</feature>
<reference evidence="9" key="1">
    <citation type="submission" date="2016-10" db="EMBL/GenBank/DDBJ databases">
        <authorList>
            <person name="Varghese N."/>
        </authorList>
    </citation>
    <scope>NUCLEOTIDE SEQUENCE [LARGE SCALE GENOMIC DNA]</scope>
    <source>
        <strain evidence="9">DSM 17980</strain>
    </source>
</reference>
<dbReference type="eggNOG" id="COG0672">
    <property type="taxonomic scope" value="Bacteria"/>
</dbReference>
<keyword evidence="4 6" id="KW-1133">Transmembrane helix</keyword>
<keyword evidence="5 6" id="KW-0472">Membrane</keyword>
<comment type="similarity">
    <text evidence="2">Belongs to the oxidase-dependent Fe transporter (OFeT) (TC 9.A.10.1) family.</text>
</comment>
<dbReference type="InterPro" id="IPR004923">
    <property type="entry name" value="FTR1/Fip1/EfeU"/>
</dbReference>
<evidence type="ECO:0000256" key="6">
    <source>
        <dbReference type="SAM" id="Phobius"/>
    </source>
</evidence>
<feature type="transmembrane region" description="Helical" evidence="6">
    <location>
        <begin position="462"/>
        <end position="481"/>
    </location>
</feature>
<feature type="transmembrane region" description="Helical" evidence="6">
    <location>
        <begin position="270"/>
        <end position="292"/>
    </location>
</feature>
<evidence type="ECO:0000256" key="2">
    <source>
        <dbReference type="ARBA" id="ARBA00008333"/>
    </source>
</evidence>
<organism evidence="8 9">
    <name type="scientific">Alicyclobacillus macrosporangiidus</name>
    <dbReference type="NCBI Taxonomy" id="392015"/>
    <lineage>
        <taxon>Bacteria</taxon>
        <taxon>Bacillati</taxon>
        <taxon>Bacillota</taxon>
        <taxon>Bacilli</taxon>
        <taxon>Bacillales</taxon>
        <taxon>Alicyclobacillaceae</taxon>
        <taxon>Alicyclobacillus</taxon>
    </lineage>
</organism>
<dbReference type="Proteomes" id="UP000183508">
    <property type="component" value="Unassembled WGS sequence"/>
</dbReference>
<dbReference type="AlphaFoldDB" id="A0A1I7JQD8"/>
<dbReference type="STRING" id="392015.SAMN05421543_11155"/>